<feature type="transmembrane region" description="Helical" evidence="8">
    <location>
        <begin position="12"/>
        <end position="30"/>
    </location>
</feature>
<evidence type="ECO:0000256" key="5">
    <source>
        <dbReference type="ARBA" id="ARBA00022692"/>
    </source>
</evidence>
<evidence type="ECO:0000256" key="6">
    <source>
        <dbReference type="ARBA" id="ARBA00022777"/>
    </source>
</evidence>
<dbReference type="SUPFAM" id="SSF47384">
    <property type="entry name" value="Homodimeric domain of signal transducing histidine kinase"/>
    <property type="match status" value="1"/>
</dbReference>
<accession>A0A419S3C9</accession>
<dbReference type="CDD" id="cd00082">
    <property type="entry name" value="HisKA"/>
    <property type="match status" value="1"/>
</dbReference>
<feature type="domain" description="Histidine kinase" evidence="9">
    <location>
        <begin position="220"/>
        <end position="422"/>
    </location>
</feature>
<keyword evidence="3" id="KW-0597">Phosphoprotein</keyword>
<dbReference type="EC" id="2.7.13.3" evidence="2"/>
<dbReference type="Gene3D" id="3.30.565.10">
    <property type="entry name" value="Histidine kinase-like ATPase, C-terminal domain"/>
    <property type="match status" value="1"/>
</dbReference>
<feature type="transmembrane region" description="Helical" evidence="8">
    <location>
        <begin position="135"/>
        <end position="158"/>
    </location>
</feature>
<dbReference type="Pfam" id="PF02518">
    <property type="entry name" value="HATPase_c"/>
    <property type="match status" value="1"/>
</dbReference>
<dbReference type="InterPro" id="IPR050428">
    <property type="entry name" value="TCS_sensor_his_kinase"/>
</dbReference>
<comment type="caution">
    <text evidence="10">The sequence shown here is derived from an EMBL/GenBank/DDBJ whole genome shotgun (WGS) entry which is preliminary data.</text>
</comment>
<gene>
    <name evidence="10" type="ORF">BCY91_09565</name>
</gene>
<proteinExistence type="predicted"/>
<dbReference type="SMART" id="SM00388">
    <property type="entry name" value="HisKA"/>
    <property type="match status" value="1"/>
</dbReference>
<dbReference type="Pfam" id="PF00512">
    <property type="entry name" value="HisKA"/>
    <property type="match status" value="1"/>
</dbReference>
<sequence length="422" mass="48794">MKLLNHTSKYLFILLLPLLTIWAVIFYYALLDEIYDSLDDGLENQKVLLLQDFAAGRPIETPERFDKQNHRITQISAEEFKEAEDDFRDSLMYMQNEQEFEPVRIYESAFRLGDKYYRLQIATSMVEEDDLIKSVIKYLIILYLLLLASIILLNNIVLRKVWKPFYSLIAQLKQFRIEKENAIQTHDSNVEEFQLLNATVAQLTHKSRESYINQKQFIENAAHELQTPLAISINKLELFSEKHPLSDDQLAEIGSVLDNLNRLTRLNKSLLLLSKIENKQFLELERVDFNELLQQLASDFEDLLQHKQIRFTVKSSAPLQYSLNAGLATILVTNLLKNAIVHGKKESEIQASISYNQITISNTGTAKALNTNDVFTRFKKQNPDSRSTGLGLAIAKAIADRYHLQLQYHFDGQHHFTLAFPI</sequence>
<evidence type="ECO:0000313" key="11">
    <source>
        <dbReference type="Proteomes" id="UP000283433"/>
    </source>
</evidence>
<dbReference type="InterPro" id="IPR036890">
    <property type="entry name" value="HATPase_C_sf"/>
</dbReference>
<dbReference type="InterPro" id="IPR003594">
    <property type="entry name" value="HATPase_dom"/>
</dbReference>
<protein>
    <recommendedName>
        <fullName evidence="2">histidine kinase</fullName>
        <ecNumber evidence="2">2.7.13.3</ecNumber>
    </recommendedName>
</protein>
<evidence type="ECO:0000259" key="9">
    <source>
        <dbReference type="PROSITE" id="PS50109"/>
    </source>
</evidence>
<keyword evidence="6 10" id="KW-0418">Kinase</keyword>
<dbReference type="Gene3D" id="1.10.287.130">
    <property type="match status" value="1"/>
</dbReference>
<dbReference type="RefSeq" id="WP_120182710.1">
    <property type="nucleotide sequence ID" value="NZ_MBTA01000027.1"/>
</dbReference>
<dbReference type="PANTHER" id="PTHR45436">
    <property type="entry name" value="SENSOR HISTIDINE KINASE YKOH"/>
    <property type="match status" value="1"/>
</dbReference>
<dbReference type="PROSITE" id="PS50109">
    <property type="entry name" value="HIS_KIN"/>
    <property type="match status" value="1"/>
</dbReference>
<evidence type="ECO:0000256" key="7">
    <source>
        <dbReference type="ARBA" id="ARBA00022989"/>
    </source>
</evidence>
<evidence type="ECO:0000256" key="3">
    <source>
        <dbReference type="ARBA" id="ARBA00022553"/>
    </source>
</evidence>
<keyword evidence="11" id="KW-1185">Reference proteome</keyword>
<dbReference type="SUPFAM" id="SSF55874">
    <property type="entry name" value="ATPase domain of HSP90 chaperone/DNA topoisomerase II/histidine kinase"/>
    <property type="match status" value="1"/>
</dbReference>
<dbReference type="SMART" id="SM00387">
    <property type="entry name" value="HATPase_c"/>
    <property type="match status" value="1"/>
</dbReference>
<dbReference type="InterPro" id="IPR003661">
    <property type="entry name" value="HisK_dim/P_dom"/>
</dbReference>
<dbReference type="InterPro" id="IPR005467">
    <property type="entry name" value="His_kinase_dom"/>
</dbReference>
<reference evidence="10 11" key="1">
    <citation type="submission" date="2016-07" db="EMBL/GenBank/DDBJ databases">
        <title>Genome of Pelobium manganitolerans.</title>
        <authorList>
            <person name="Wu S."/>
            <person name="Wang G."/>
        </authorList>
    </citation>
    <scope>NUCLEOTIDE SEQUENCE [LARGE SCALE GENOMIC DNA]</scope>
    <source>
        <strain evidence="10 11">YS-25</strain>
    </source>
</reference>
<keyword evidence="4" id="KW-0808">Transferase</keyword>
<dbReference type="InterPro" id="IPR036097">
    <property type="entry name" value="HisK_dim/P_sf"/>
</dbReference>
<keyword evidence="5 8" id="KW-0812">Transmembrane</keyword>
<evidence type="ECO:0000256" key="4">
    <source>
        <dbReference type="ARBA" id="ARBA00022679"/>
    </source>
</evidence>
<name>A0A419S3C9_9SPHI</name>
<dbReference type="GO" id="GO:0005886">
    <property type="term" value="C:plasma membrane"/>
    <property type="evidence" value="ECO:0007669"/>
    <property type="project" value="TreeGrafter"/>
</dbReference>
<dbReference type="EMBL" id="MBTA01000027">
    <property type="protein sequence ID" value="RKD13798.1"/>
    <property type="molecule type" value="Genomic_DNA"/>
</dbReference>
<organism evidence="10 11">
    <name type="scientific">Pelobium manganitolerans</name>
    <dbReference type="NCBI Taxonomy" id="1842495"/>
    <lineage>
        <taxon>Bacteria</taxon>
        <taxon>Pseudomonadati</taxon>
        <taxon>Bacteroidota</taxon>
        <taxon>Sphingobacteriia</taxon>
        <taxon>Sphingobacteriales</taxon>
        <taxon>Sphingobacteriaceae</taxon>
        <taxon>Pelobium</taxon>
    </lineage>
</organism>
<dbReference type="GO" id="GO:0000155">
    <property type="term" value="F:phosphorelay sensor kinase activity"/>
    <property type="evidence" value="ECO:0007669"/>
    <property type="project" value="InterPro"/>
</dbReference>
<keyword evidence="7 8" id="KW-1133">Transmembrane helix</keyword>
<evidence type="ECO:0000256" key="1">
    <source>
        <dbReference type="ARBA" id="ARBA00000085"/>
    </source>
</evidence>
<keyword evidence="8" id="KW-0472">Membrane</keyword>
<dbReference type="AlphaFoldDB" id="A0A419S3C9"/>
<dbReference type="PANTHER" id="PTHR45436:SF5">
    <property type="entry name" value="SENSOR HISTIDINE KINASE TRCS"/>
    <property type="match status" value="1"/>
</dbReference>
<comment type="catalytic activity">
    <reaction evidence="1">
        <text>ATP + protein L-histidine = ADP + protein N-phospho-L-histidine.</text>
        <dbReference type="EC" id="2.7.13.3"/>
    </reaction>
</comment>
<evidence type="ECO:0000256" key="8">
    <source>
        <dbReference type="SAM" id="Phobius"/>
    </source>
</evidence>
<dbReference type="OrthoDB" id="1522504at2"/>
<dbReference type="Proteomes" id="UP000283433">
    <property type="component" value="Unassembled WGS sequence"/>
</dbReference>
<evidence type="ECO:0000256" key="2">
    <source>
        <dbReference type="ARBA" id="ARBA00012438"/>
    </source>
</evidence>
<evidence type="ECO:0000313" key="10">
    <source>
        <dbReference type="EMBL" id="RKD13798.1"/>
    </source>
</evidence>